<evidence type="ECO:0000313" key="7">
    <source>
        <dbReference type="EMBL" id="MBK7421640.1"/>
    </source>
</evidence>
<dbReference type="EMBL" id="JADJNC010000001">
    <property type="protein sequence ID" value="MBK7421640.1"/>
    <property type="molecule type" value="Genomic_DNA"/>
</dbReference>
<accession>A0A9D7IB96</accession>
<feature type="transmembrane region" description="Helical" evidence="6">
    <location>
        <begin position="73"/>
        <end position="92"/>
    </location>
</feature>
<comment type="caution">
    <text evidence="7">The sequence shown here is derived from an EMBL/GenBank/DDBJ whole genome shotgun (WGS) entry which is preliminary data.</text>
</comment>
<sequence>MQAVALNRATAFVFNDSGVDWRMPSLTVHPTTRLIVWLLLVLAVQCLTGTALIAAFLLLPLFGMRVVQRGGRLIWRARWLLISLLVIFSWGVAGEPLWNGALAPTQEGLLEALTHLGRLLLVLMAVAAFLEAMPLPDLLAATHALLKPLRHFGFDTDRGVVRLMLVLRYFESLPRPRDWRALLNAPASSDGELVEVSHQPLRWLDYFVALSCAGAVMFFCFS</sequence>
<feature type="transmembrane region" description="Helical" evidence="6">
    <location>
        <begin position="34"/>
        <end position="61"/>
    </location>
</feature>
<organism evidence="7 8">
    <name type="scientific">Candidatus Propionivibrio dominans</name>
    <dbReference type="NCBI Taxonomy" id="2954373"/>
    <lineage>
        <taxon>Bacteria</taxon>
        <taxon>Pseudomonadati</taxon>
        <taxon>Pseudomonadota</taxon>
        <taxon>Betaproteobacteria</taxon>
        <taxon>Rhodocyclales</taxon>
        <taxon>Rhodocyclaceae</taxon>
        <taxon>Propionivibrio</taxon>
    </lineage>
</organism>
<protein>
    <recommendedName>
        <fullName evidence="9">Cobalt transport protein</fullName>
    </recommendedName>
</protein>
<reference evidence="7" key="1">
    <citation type="submission" date="2020-10" db="EMBL/GenBank/DDBJ databases">
        <title>Connecting structure to function with the recovery of over 1000 high-quality activated sludge metagenome-assembled genomes encoding full-length rRNA genes using long-read sequencing.</title>
        <authorList>
            <person name="Singleton C.M."/>
            <person name="Petriglieri F."/>
            <person name="Kristensen J.M."/>
            <person name="Kirkegaard R.H."/>
            <person name="Michaelsen T.Y."/>
            <person name="Andersen M.H."/>
            <person name="Karst S.M."/>
            <person name="Dueholm M.S."/>
            <person name="Nielsen P.H."/>
            <person name="Albertsen M."/>
        </authorList>
    </citation>
    <scope>NUCLEOTIDE SEQUENCE</scope>
    <source>
        <strain evidence="7">EsbW_18-Q3-R4-48_MAXAC.044</strain>
    </source>
</reference>
<keyword evidence="4 6" id="KW-1133">Transmembrane helix</keyword>
<proteinExistence type="inferred from homology"/>
<feature type="transmembrane region" description="Helical" evidence="6">
    <location>
        <begin position="203"/>
        <end position="221"/>
    </location>
</feature>
<dbReference type="AlphaFoldDB" id="A0A9D7IB96"/>
<dbReference type="GO" id="GO:0005886">
    <property type="term" value="C:plasma membrane"/>
    <property type="evidence" value="ECO:0007669"/>
    <property type="project" value="UniProtKB-ARBA"/>
</dbReference>
<evidence type="ECO:0000256" key="3">
    <source>
        <dbReference type="ARBA" id="ARBA00022692"/>
    </source>
</evidence>
<evidence type="ECO:0000256" key="1">
    <source>
        <dbReference type="ARBA" id="ARBA00004141"/>
    </source>
</evidence>
<name>A0A9D7IB96_9RHOO</name>
<evidence type="ECO:0000313" key="8">
    <source>
        <dbReference type="Proteomes" id="UP000886602"/>
    </source>
</evidence>
<evidence type="ECO:0008006" key="9">
    <source>
        <dbReference type="Google" id="ProtNLM"/>
    </source>
</evidence>
<gene>
    <name evidence="7" type="ORF">IPJ48_00265</name>
</gene>
<dbReference type="CDD" id="cd16914">
    <property type="entry name" value="EcfT"/>
    <property type="match status" value="1"/>
</dbReference>
<comment type="subcellular location">
    <subcellularLocation>
        <location evidence="1">Membrane</location>
        <topology evidence="1">Multi-pass membrane protein</topology>
    </subcellularLocation>
</comment>
<keyword evidence="5 6" id="KW-0472">Membrane</keyword>
<evidence type="ECO:0000256" key="4">
    <source>
        <dbReference type="ARBA" id="ARBA00022989"/>
    </source>
</evidence>
<feature type="transmembrane region" description="Helical" evidence="6">
    <location>
        <begin position="112"/>
        <end position="130"/>
    </location>
</feature>
<evidence type="ECO:0000256" key="2">
    <source>
        <dbReference type="ARBA" id="ARBA00008564"/>
    </source>
</evidence>
<evidence type="ECO:0000256" key="5">
    <source>
        <dbReference type="ARBA" id="ARBA00023136"/>
    </source>
</evidence>
<dbReference type="Proteomes" id="UP000886602">
    <property type="component" value="Unassembled WGS sequence"/>
</dbReference>
<keyword evidence="3 6" id="KW-0812">Transmembrane</keyword>
<dbReference type="InterPro" id="IPR003339">
    <property type="entry name" value="ABC/ECF_trnsptr_transmembrane"/>
</dbReference>
<comment type="similarity">
    <text evidence="2">Belongs to the CbiQ family.</text>
</comment>
<evidence type="ECO:0000256" key="6">
    <source>
        <dbReference type="SAM" id="Phobius"/>
    </source>
</evidence>